<dbReference type="Proteomes" id="UP000234190">
    <property type="component" value="Unassembled WGS sequence"/>
</dbReference>
<dbReference type="InterPro" id="IPR005122">
    <property type="entry name" value="Uracil-DNA_glycosylase-like"/>
</dbReference>
<dbReference type="AlphaFoldDB" id="A0A2N4U2T8"/>
<protein>
    <recommendedName>
        <fullName evidence="5 9">Uracil-DNA glycosylase</fullName>
        <shortName evidence="9">UDG</shortName>
        <ecNumber evidence="4 9">3.2.2.27</ecNumber>
    </recommendedName>
</protein>
<evidence type="ECO:0000256" key="4">
    <source>
        <dbReference type="ARBA" id="ARBA00012030"/>
    </source>
</evidence>
<keyword evidence="9" id="KW-0963">Cytoplasm</keyword>
<name>A0A2N4U2T8_9BURK</name>
<dbReference type="SMART" id="SM00987">
    <property type="entry name" value="UreE_C"/>
    <property type="match status" value="1"/>
</dbReference>
<dbReference type="Pfam" id="PF03167">
    <property type="entry name" value="UDG"/>
    <property type="match status" value="1"/>
</dbReference>
<dbReference type="EC" id="3.2.2.27" evidence="4 9"/>
<evidence type="ECO:0000259" key="12">
    <source>
        <dbReference type="SMART" id="SM00986"/>
    </source>
</evidence>
<dbReference type="NCBIfam" id="NF003588">
    <property type="entry name" value="PRK05254.1-1"/>
    <property type="match status" value="1"/>
</dbReference>
<evidence type="ECO:0000256" key="7">
    <source>
        <dbReference type="ARBA" id="ARBA00022801"/>
    </source>
</evidence>
<dbReference type="NCBIfam" id="TIGR00628">
    <property type="entry name" value="ung"/>
    <property type="match status" value="1"/>
</dbReference>
<keyword evidence="8 9" id="KW-0234">DNA repair</keyword>
<evidence type="ECO:0000313" key="13">
    <source>
        <dbReference type="EMBL" id="PLC49334.1"/>
    </source>
</evidence>
<dbReference type="NCBIfam" id="NF003589">
    <property type="entry name" value="PRK05254.1-2"/>
    <property type="match status" value="1"/>
</dbReference>
<evidence type="ECO:0000256" key="6">
    <source>
        <dbReference type="ARBA" id="ARBA00022763"/>
    </source>
</evidence>
<dbReference type="RefSeq" id="WP_102074502.1">
    <property type="nucleotide sequence ID" value="NZ_PDNW01000011.1"/>
</dbReference>
<dbReference type="NCBIfam" id="NF003591">
    <property type="entry name" value="PRK05254.1-4"/>
    <property type="match status" value="1"/>
</dbReference>
<keyword evidence="7 9" id="KW-0378">Hydrolase</keyword>
<organism evidence="13 14">
    <name type="scientific">Pollutimonas subterranea</name>
    <dbReference type="NCBI Taxonomy" id="2045210"/>
    <lineage>
        <taxon>Bacteria</taxon>
        <taxon>Pseudomonadati</taxon>
        <taxon>Pseudomonadota</taxon>
        <taxon>Betaproteobacteria</taxon>
        <taxon>Burkholderiales</taxon>
        <taxon>Alcaligenaceae</taxon>
        <taxon>Pollutimonas</taxon>
    </lineage>
</organism>
<proteinExistence type="inferred from homology"/>
<evidence type="ECO:0000256" key="1">
    <source>
        <dbReference type="ARBA" id="ARBA00001400"/>
    </source>
</evidence>
<comment type="similarity">
    <text evidence="3 9 11">Belongs to the uracil-DNA glycosylase (UDG) superfamily. UNG family.</text>
</comment>
<dbReference type="EMBL" id="PDNW01000011">
    <property type="protein sequence ID" value="PLC49334.1"/>
    <property type="molecule type" value="Genomic_DNA"/>
</dbReference>
<evidence type="ECO:0000256" key="9">
    <source>
        <dbReference type="HAMAP-Rule" id="MF_00148"/>
    </source>
</evidence>
<comment type="subcellular location">
    <subcellularLocation>
        <location evidence="9">Cytoplasm</location>
    </subcellularLocation>
</comment>
<feature type="domain" description="Uracil-DNA glycosylase-like" evidence="12">
    <location>
        <begin position="74"/>
        <end position="241"/>
    </location>
</feature>
<evidence type="ECO:0000256" key="5">
    <source>
        <dbReference type="ARBA" id="ARBA00018429"/>
    </source>
</evidence>
<dbReference type="GO" id="GO:0005737">
    <property type="term" value="C:cytoplasm"/>
    <property type="evidence" value="ECO:0007669"/>
    <property type="project" value="UniProtKB-SubCell"/>
</dbReference>
<sequence>MPKESTEQATLFSTADNCLLQPPIDQLERLSPTWRQVLETGDTHDVLASLSSFLAARLSAGAEIYPRFVFRALDYMQPESVRVVILGQDPYHGPNQAQGLAFSVPDQCRTPPSLRNIFKELSLEYPNEPLRRHNELSDWARQGVLLLNTALTVEHASPASHAKRGWERITDALIQRVAQAPHPKVFMLWGAHAQSKEALLTEGPGGPLLILKANHPSPLSATRPPIPFMGCGHFVQANTWLEQHGQAPVNWTGAISETNA</sequence>
<dbReference type="NCBIfam" id="NF003592">
    <property type="entry name" value="PRK05254.1-5"/>
    <property type="match status" value="1"/>
</dbReference>
<dbReference type="Gene3D" id="3.40.470.10">
    <property type="entry name" value="Uracil-DNA glycosylase-like domain"/>
    <property type="match status" value="1"/>
</dbReference>
<dbReference type="InterPro" id="IPR018085">
    <property type="entry name" value="Ura-DNA_Glyclase_AS"/>
</dbReference>
<evidence type="ECO:0000313" key="14">
    <source>
        <dbReference type="Proteomes" id="UP000234190"/>
    </source>
</evidence>
<dbReference type="SUPFAM" id="SSF52141">
    <property type="entry name" value="Uracil-DNA glycosylase-like"/>
    <property type="match status" value="1"/>
</dbReference>
<dbReference type="SMART" id="SM00986">
    <property type="entry name" value="UDG"/>
    <property type="match status" value="1"/>
</dbReference>
<gene>
    <name evidence="9" type="primary">ung</name>
    <name evidence="13" type="ORF">CR159_13605</name>
</gene>
<reference evidence="13 14" key="1">
    <citation type="submission" date="2017-10" db="EMBL/GenBank/DDBJ databases">
        <title>Two draft genome sequences of Pusillimonas sp. strains isolated from a nitrate- and radionuclide-contaminated groundwater in Russia.</title>
        <authorList>
            <person name="Grouzdev D.S."/>
            <person name="Tourova T.P."/>
            <person name="Goeva M.A."/>
            <person name="Babich T.L."/>
            <person name="Sokolova D.S."/>
            <person name="Abdullin R."/>
            <person name="Poltaraus A.B."/>
            <person name="Toshchakov S.V."/>
            <person name="Nazina T.N."/>
        </authorList>
    </citation>
    <scope>NUCLEOTIDE SEQUENCE [LARGE SCALE GENOMIC DNA]</scope>
    <source>
        <strain evidence="13 14">JR1/69-3-13</strain>
    </source>
</reference>
<dbReference type="InterPro" id="IPR036895">
    <property type="entry name" value="Uracil-DNA_glycosylase-like_sf"/>
</dbReference>
<keyword evidence="6 9" id="KW-0227">DNA damage</keyword>
<dbReference type="GO" id="GO:0004844">
    <property type="term" value="F:uracil DNA N-glycosylase activity"/>
    <property type="evidence" value="ECO:0007669"/>
    <property type="project" value="UniProtKB-UniRule"/>
</dbReference>
<evidence type="ECO:0000256" key="11">
    <source>
        <dbReference type="RuleBase" id="RU003780"/>
    </source>
</evidence>
<evidence type="ECO:0000256" key="10">
    <source>
        <dbReference type="PROSITE-ProRule" id="PRU10072"/>
    </source>
</evidence>
<dbReference type="OrthoDB" id="9804372at2"/>
<feature type="active site" description="Proton acceptor" evidence="9 10">
    <location>
        <position position="89"/>
    </location>
</feature>
<dbReference type="InterPro" id="IPR002043">
    <property type="entry name" value="UDG_fam1"/>
</dbReference>
<comment type="function">
    <text evidence="2 9 11">Excises uracil residues from the DNA which can arise as a result of misincorporation of dUMP residues by DNA polymerase or due to deamination of cytosine.</text>
</comment>
<comment type="caution">
    <text evidence="13">The sequence shown here is derived from an EMBL/GenBank/DDBJ whole genome shotgun (WGS) entry which is preliminary data.</text>
</comment>
<dbReference type="PANTHER" id="PTHR11264">
    <property type="entry name" value="URACIL-DNA GLYCOSYLASE"/>
    <property type="match status" value="1"/>
</dbReference>
<evidence type="ECO:0000256" key="3">
    <source>
        <dbReference type="ARBA" id="ARBA00008184"/>
    </source>
</evidence>
<keyword evidence="14" id="KW-1185">Reference proteome</keyword>
<dbReference type="PANTHER" id="PTHR11264:SF0">
    <property type="entry name" value="URACIL-DNA GLYCOSYLASE"/>
    <property type="match status" value="1"/>
</dbReference>
<dbReference type="HAMAP" id="MF_00148">
    <property type="entry name" value="UDG"/>
    <property type="match status" value="1"/>
</dbReference>
<dbReference type="GO" id="GO:0097510">
    <property type="term" value="P:base-excision repair, AP site formation via deaminated base removal"/>
    <property type="evidence" value="ECO:0007669"/>
    <property type="project" value="TreeGrafter"/>
</dbReference>
<evidence type="ECO:0000256" key="2">
    <source>
        <dbReference type="ARBA" id="ARBA00002631"/>
    </source>
</evidence>
<dbReference type="CDD" id="cd10027">
    <property type="entry name" value="UDG-F1-like"/>
    <property type="match status" value="1"/>
</dbReference>
<evidence type="ECO:0000256" key="8">
    <source>
        <dbReference type="ARBA" id="ARBA00023204"/>
    </source>
</evidence>
<dbReference type="PROSITE" id="PS00130">
    <property type="entry name" value="U_DNA_GLYCOSYLASE"/>
    <property type="match status" value="1"/>
</dbReference>
<comment type="catalytic activity">
    <reaction evidence="1 9 11">
        <text>Hydrolyzes single-stranded DNA or mismatched double-stranded DNA and polynucleotides, releasing free uracil.</text>
        <dbReference type="EC" id="3.2.2.27"/>
    </reaction>
</comment>
<accession>A0A2N4U2T8</accession>